<reference evidence="1 2" key="1">
    <citation type="submission" date="2020-02" db="EMBL/GenBank/DDBJ databases">
        <authorList>
            <person name="Kim Y.B."/>
            <person name="Roh S.W."/>
        </authorList>
    </citation>
    <scope>NUCLEOTIDE SEQUENCE [LARGE SCALE GENOMIC DNA]</scope>
    <source>
        <strain evidence="1 2">DSM 103574</strain>
    </source>
</reference>
<sequence>MDYRQGIEAKVGLLFQIADQYLSAQISLEQAKDLIRVEMGHIRPAQYEGMKKELAKRLQESGGRSNPGKLFELFQNYLTPPFQKLPKGHPLRIYLAENVCVRGYLVQMDELEEEGASLEDWVALYETLSHFAVHIKRQEKNFYALCTSSEIYSQAQTAEDLGRAVLEELEKNRERLINENIFDFLYYQRTLSQMLMRYLDLEERVLYPEVLLRLTEEDFAALRRLDDQEGYAYIPHPEEFVPQAPEPGAALEARATADVILRSVLAAKELKIIFYNLSGKAVFSEGGSLAAKEKQLPKAVRQDLLKDSCRQQKHCIKEAEETLLVTYSAVRDDRGTRLGFLMIKERLEGVNNEKEQGDIDSKKLLGG</sequence>
<evidence type="ECO:0000313" key="2">
    <source>
        <dbReference type="Proteomes" id="UP000466848"/>
    </source>
</evidence>
<evidence type="ECO:0000313" key="1">
    <source>
        <dbReference type="EMBL" id="QIB68712.1"/>
    </source>
</evidence>
<proteinExistence type="predicted"/>
<dbReference type="KEGG" id="abut:Ami103574_04975"/>
<dbReference type="Proteomes" id="UP000466848">
    <property type="component" value="Chromosome"/>
</dbReference>
<accession>A0A858BTN8</accession>
<dbReference type="PANTHER" id="PTHR39966:SF3">
    <property type="entry name" value="DUF438 DOMAIN-CONTAINING PROTEIN"/>
    <property type="match status" value="1"/>
</dbReference>
<dbReference type="Gene3D" id="1.20.120.520">
    <property type="entry name" value="nmb1532 protein domain like"/>
    <property type="match status" value="1"/>
</dbReference>
<dbReference type="GO" id="GO:0005886">
    <property type="term" value="C:plasma membrane"/>
    <property type="evidence" value="ECO:0007669"/>
    <property type="project" value="TreeGrafter"/>
</dbReference>
<protein>
    <recommendedName>
        <fullName evidence="3">Hemerythrin-like domain-containing protein</fullName>
    </recommendedName>
</protein>
<dbReference type="PANTHER" id="PTHR39966">
    <property type="entry name" value="BLL2471 PROTEIN-RELATED"/>
    <property type="match status" value="1"/>
</dbReference>
<evidence type="ECO:0008006" key="3">
    <source>
        <dbReference type="Google" id="ProtNLM"/>
    </source>
</evidence>
<organism evidence="1 2">
    <name type="scientific">Aminipila butyrica</name>
    <dbReference type="NCBI Taxonomy" id="433296"/>
    <lineage>
        <taxon>Bacteria</taxon>
        <taxon>Bacillati</taxon>
        <taxon>Bacillota</taxon>
        <taxon>Clostridia</taxon>
        <taxon>Peptostreptococcales</taxon>
        <taxon>Anaerovoracaceae</taxon>
        <taxon>Aminipila</taxon>
    </lineage>
</organism>
<dbReference type="EMBL" id="CP048649">
    <property type="protein sequence ID" value="QIB68712.1"/>
    <property type="molecule type" value="Genomic_DNA"/>
</dbReference>
<dbReference type="AlphaFoldDB" id="A0A858BTN8"/>
<gene>
    <name evidence="1" type="ORF">Ami103574_04975</name>
</gene>
<name>A0A858BTN8_9FIRM</name>
<keyword evidence="2" id="KW-1185">Reference proteome</keyword>
<dbReference type="RefSeq" id="WP_163065575.1">
    <property type="nucleotide sequence ID" value="NZ_CP048649.1"/>
</dbReference>